<evidence type="ECO:0000256" key="2">
    <source>
        <dbReference type="ARBA" id="ARBA00022643"/>
    </source>
</evidence>
<name>A0A944DCL3_DENI1</name>
<dbReference type="RefSeq" id="WP_214362559.1">
    <property type="nucleotide sequence ID" value="NZ_JAEKFT010000018.1"/>
</dbReference>
<dbReference type="InterPro" id="IPR001433">
    <property type="entry name" value="OxRdtase_FAD/NAD-bd"/>
</dbReference>
<dbReference type="SUPFAM" id="SSF52218">
    <property type="entry name" value="Flavoproteins"/>
    <property type="match status" value="1"/>
</dbReference>
<feature type="transmembrane region" description="Helical" evidence="4">
    <location>
        <begin position="12"/>
        <end position="33"/>
    </location>
</feature>
<dbReference type="Pfam" id="PF03929">
    <property type="entry name" value="PepSY_TM"/>
    <property type="match status" value="1"/>
</dbReference>
<keyword evidence="4" id="KW-1133">Transmembrane helix</keyword>
<dbReference type="SUPFAM" id="SSF52343">
    <property type="entry name" value="Ferredoxin reductase-like, C-terminal NADP-linked domain"/>
    <property type="match status" value="1"/>
</dbReference>
<dbReference type="Pfam" id="PF00175">
    <property type="entry name" value="NAD_binding_1"/>
    <property type="match status" value="1"/>
</dbReference>
<dbReference type="InterPro" id="IPR029039">
    <property type="entry name" value="Flavoprotein-like_sf"/>
</dbReference>
<dbReference type="Gene3D" id="2.40.30.10">
    <property type="entry name" value="Translation factors"/>
    <property type="match status" value="1"/>
</dbReference>
<dbReference type="Pfam" id="PF00258">
    <property type="entry name" value="Flavodoxin_1"/>
    <property type="match status" value="1"/>
</dbReference>
<accession>A0A944DCL3</accession>
<dbReference type="PROSITE" id="PS50902">
    <property type="entry name" value="FLAVODOXIN_LIKE"/>
    <property type="match status" value="1"/>
</dbReference>
<evidence type="ECO:0000256" key="3">
    <source>
        <dbReference type="ARBA" id="ARBA00022982"/>
    </source>
</evidence>
<dbReference type="Proteomes" id="UP000694660">
    <property type="component" value="Unassembled WGS sequence"/>
</dbReference>
<protein>
    <submittedName>
        <fullName evidence="7">Sulfite reductase flavoprotein subunit alpha</fullName>
    </submittedName>
</protein>
<evidence type="ECO:0000259" key="6">
    <source>
        <dbReference type="PROSITE" id="PS51384"/>
    </source>
</evidence>
<keyword evidence="4" id="KW-0472">Membrane</keyword>
<feature type="domain" description="Flavodoxin-like" evidence="5">
    <location>
        <begin position="384"/>
        <end position="523"/>
    </location>
</feature>
<evidence type="ECO:0000259" key="5">
    <source>
        <dbReference type="PROSITE" id="PS50902"/>
    </source>
</evidence>
<evidence type="ECO:0000256" key="4">
    <source>
        <dbReference type="SAM" id="Phobius"/>
    </source>
</evidence>
<dbReference type="InterPro" id="IPR005625">
    <property type="entry name" value="PepSY-ass_TM"/>
</dbReference>
<dbReference type="InterPro" id="IPR039261">
    <property type="entry name" value="FNR_nucleotide-bd"/>
</dbReference>
<dbReference type="PROSITE" id="PS51384">
    <property type="entry name" value="FAD_FR"/>
    <property type="match status" value="1"/>
</dbReference>
<dbReference type="SUPFAM" id="SSF63380">
    <property type="entry name" value="Riboflavin synthase domain-like"/>
    <property type="match status" value="1"/>
</dbReference>
<dbReference type="PRINTS" id="PR00371">
    <property type="entry name" value="FPNCR"/>
</dbReference>
<evidence type="ECO:0000313" key="8">
    <source>
        <dbReference type="Proteomes" id="UP000694660"/>
    </source>
</evidence>
<comment type="caution">
    <text evidence="7">The sequence shown here is derived from an EMBL/GenBank/DDBJ whole genome shotgun (WGS) entry which is preliminary data.</text>
</comment>
<dbReference type="EMBL" id="JAEKFT010000018">
    <property type="protein sequence ID" value="MBT0962611.1"/>
    <property type="molecule type" value="Genomic_DNA"/>
</dbReference>
<feature type="domain" description="FAD-binding FR-type" evidence="6">
    <location>
        <begin position="537"/>
        <end position="647"/>
    </location>
</feature>
<dbReference type="PANTHER" id="PTHR34219">
    <property type="entry name" value="IRON-REGULATED INNER MEMBRANE PROTEIN-RELATED"/>
    <property type="match status" value="1"/>
</dbReference>
<dbReference type="Gene3D" id="3.40.50.360">
    <property type="match status" value="1"/>
</dbReference>
<keyword evidence="3" id="KW-0813">Transport</keyword>
<dbReference type="Gene3D" id="3.40.50.80">
    <property type="entry name" value="Nucleotide-binding domain of ferredoxin-NADP reductase (FNR) module"/>
    <property type="match status" value="1"/>
</dbReference>
<gene>
    <name evidence="7" type="ORF">I8J34_15630</name>
</gene>
<keyword evidence="1" id="KW-0285">Flavoprotein</keyword>
<dbReference type="AlphaFoldDB" id="A0A944DCL3"/>
<dbReference type="InterPro" id="IPR001709">
    <property type="entry name" value="Flavoprot_Pyr_Nucl_cyt_Rdtase"/>
</dbReference>
<dbReference type="CDD" id="cd06200">
    <property type="entry name" value="SiR_like1"/>
    <property type="match status" value="1"/>
</dbReference>
<dbReference type="GO" id="GO:0010181">
    <property type="term" value="F:FMN binding"/>
    <property type="evidence" value="ECO:0007669"/>
    <property type="project" value="InterPro"/>
</dbReference>
<sequence>MLRIVWFQLHWLLGISAGVVLAVVGASGALISFEDEILRLINPGVLRIEAAGRAPLSLEALGAAAEARMPGRRITALTRAADPSAPARVTYTATDEDAPGRGGRRRGPTRYLDPYSGELLAEPAGREFFRTVVDLHRRLLADDAGKQVVGASTLALLVLTLSGLYLRWPRRVGDWRAWLTFNPRLRGRSLLWDLHAAAGTWALLFYLLTALTGLYWSYGWYRDLLFAAAGVEPPRRDRPAAEAPADIDLAATWQRAEAAAGPWREATLRLTGDRAEFVWLRPDAPHDRARNTLRLRSDGRIDGTEHYADKPLAERMLGSMLPLHTGAWFGLPGRLLVMLASLAMPLFAVTGWLLYLDRRRKQRARRAAQRDAGALPAGTTTAPVLVAYASQSGTAERLAWHSAAQLRAAGISVTVSTLAALDGAKLAGYGRALFAVATFGDGEPPDSARGFARRVLGGDTQADLSGLRYGLLALGDRQFARFCGFAHELVGWLQGRGAHALFAPVEVDGEDAAALDAWQHRLAALTGGPVQALPDDVPFAPWRLAARHELNPGSLGLPVFHLELRPADGALPDWQAGDIAELRVAGETPRSYTIASIREDGSLQLVVRQVRHPDGRLGAGSGRLTAQAALGETVELRIRRNPAFHAPATDTPLILIGNGTGIAGLRAHLHQRARHGGAGAWLIFGERSAAHDFHFAAQIRAWRETGVLERVDTVFSRDGGQTRYVQHRLAESGEALQAWLARGATIMVCGSAEGMAPGVDAALEALIGRAALDTLADQGRYRRDVY</sequence>
<dbReference type="GO" id="GO:0016491">
    <property type="term" value="F:oxidoreductase activity"/>
    <property type="evidence" value="ECO:0007669"/>
    <property type="project" value="InterPro"/>
</dbReference>
<dbReference type="PRINTS" id="PR00369">
    <property type="entry name" value="FLAVODOXIN"/>
</dbReference>
<feature type="transmembrane region" description="Helical" evidence="4">
    <location>
        <begin position="148"/>
        <end position="168"/>
    </location>
</feature>
<dbReference type="InterPro" id="IPR017938">
    <property type="entry name" value="Riboflavin_synthase-like_b-brl"/>
</dbReference>
<keyword evidence="8" id="KW-1185">Reference proteome</keyword>
<evidence type="ECO:0000313" key="7">
    <source>
        <dbReference type="EMBL" id="MBT0962611.1"/>
    </source>
</evidence>
<keyword evidence="2" id="KW-0288">FMN</keyword>
<dbReference type="InterPro" id="IPR017927">
    <property type="entry name" value="FAD-bd_FR_type"/>
</dbReference>
<reference evidence="8" key="1">
    <citation type="journal article" date="2022" name="ISME J.">
        <title>Genetic and phylogenetic analysis of dissimilatory iodate-reducing bacteria identifies potential niches across the world's oceans.</title>
        <authorList>
            <person name="Reyes-Umana V."/>
            <person name="Henning Z."/>
            <person name="Lee K."/>
            <person name="Barnum T.P."/>
            <person name="Coates J.D."/>
        </authorList>
    </citation>
    <scope>NUCLEOTIDE SEQUENCE [LARGE SCALE GENOMIC DNA]</scope>
    <source>
        <strain evidence="8">IR12</strain>
    </source>
</reference>
<proteinExistence type="predicted"/>
<keyword evidence="4" id="KW-0812">Transmembrane</keyword>
<dbReference type="PANTHER" id="PTHR34219:SF3">
    <property type="entry name" value="BLL7967 PROTEIN"/>
    <property type="match status" value="1"/>
</dbReference>
<feature type="transmembrane region" description="Helical" evidence="4">
    <location>
        <begin position="335"/>
        <end position="356"/>
    </location>
</feature>
<organism evidence="7 8">
    <name type="scientific">Denitromonas iodatirespirans</name>
    <dbReference type="NCBI Taxonomy" id="2795389"/>
    <lineage>
        <taxon>Bacteria</taxon>
        <taxon>Pseudomonadati</taxon>
        <taxon>Pseudomonadota</taxon>
        <taxon>Betaproteobacteria</taxon>
        <taxon>Rhodocyclales</taxon>
        <taxon>Zoogloeaceae</taxon>
        <taxon>Denitromonas</taxon>
    </lineage>
</organism>
<dbReference type="InterPro" id="IPR008254">
    <property type="entry name" value="Flavodoxin/NO_synth"/>
</dbReference>
<keyword evidence="3" id="KW-0249">Electron transport</keyword>
<feature type="transmembrane region" description="Helical" evidence="4">
    <location>
        <begin position="189"/>
        <end position="216"/>
    </location>
</feature>
<evidence type="ECO:0000256" key="1">
    <source>
        <dbReference type="ARBA" id="ARBA00022630"/>
    </source>
</evidence>
<dbReference type="InterPro" id="IPR001094">
    <property type="entry name" value="Flavdoxin-like"/>
</dbReference>